<evidence type="ECO:0000313" key="3">
    <source>
        <dbReference type="EMBL" id="ADP31192.1"/>
    </source>
</evidence>
<dbReference type="PANTHER" id="PTHR33745:SF3">
    <property type="entry name" value="RSBT CO-ANTAGONIST PROTEIN RSBRC"/>
    <property type="match status" value="1"/>
</dbReference>
<dbReference type="InterPro" id="IPR002645">
    <property type="entry name" value="STAS_dom"/>
</dbReference>
<dbReference type="PANTHER" id="PTHR33745">
    <property type="entry name" value="RSBT ANTAGONIST PROTEIN RSBS-RELATED"/>
    <property type="match status" value="1"/>
</dbReference>
<dbReference type="SUPFAM" id="SSF52091">
    <property type="entry name" value="SpoIIaa-like"/>
    <property type="match status" value="1"/>
</dbReference>
<dbReference type="EMBL" id="CP002207">
    <property type="protein sequence ID" value="ADP31192.1"/>
    <property type="molecule type" value="Genomic_DNA"/>
</dbReference>
<dbReference type="InterPro" id="IPR036513">
    <property type="entry name" value="STAS_dom_sf"/>
</dbReference>
<gene>
    <name evidence="3" type="ordered locus">BATR1942_01170</name>
</gene>
<evidence type="ECO:0000259" key="2">
    <source>
        <dbReference type="PROSITE" id="PS50801"/>
    </source>
</evidence>
<proteinExistence type="predicted"/>
<protein>
    <submittedName>
        <fullName evidence="3">YetI</fullName>
    </submittedName>
</protein>
<dbReference type="InterPro" id="IPR051932">
    <property type="entry name" value="Bact_StressResp_Reg"/>
</dbReference>
<sequence length="289" mass="33006">MNKEQLLYEYIIEHSSDITEKWFSLRFELKGEFYSSDQLSAEMKKLLAEQHTLTNKTIASSFLEDQNVFEEHVSEWAVTVAKNRVEQDAKIHEVVEAISNSRVTFWDAVIQFSKEQENVVTNEDIHRWNRIVNQAFDKLITEFCKQYQKFMLLRLTSQQELIGELGCPVISIAEEIGILPLIGSIDTRRAHVMLESVPAKCIKQQITSLVIDLSGVPIVDTMVARQLFNLSQTLFLLGVKAVFSGIRPDVAQTSIQLGLDFDDYETYGTLKQALARMGVQCIIEENIQP</sequence>
<dbReference type="CDD" id="cd07041">
    <property type="entry name" value="STAS_RsbR_RsbS_like"/>
    <property type="match status" value="1"/>
</dbReference>
<name>A0ABM5LU12_BACA1</name>
<dbReference type="PROSITE" id="PS50801">
    <property type="entry name" value="STAS"/>
    <property type="match status" value="1"/>
</dbReference>
<keyword evidence="1" id="KW-0597">Phosphoprotein</keyword>
<evidence type="ECO:0000256" key="1">
    <source>
        <dbReference type="ARBA" id="ARBA00022553"/>
    </source>
</evidence>
<dbReference type="RefSeq" id="WP_013390428.1">
    <property type="nucleotide sequence ID" value="NC_014639.1"/>
</dbReference>
<accession>A0ABM5LU12</accession>
<feature type="domain" description="STAS" evidence="2">
    <location>
        <begin position="166"/>
        <end position="277"/>
    </location>
</feature>
<keyword evidence="4" id="KW-1185">Reference proteome</keyword>
<evidence type="ECO:0000313" key="4">
    <source>
        <dbReference type="Proteomes" id="UP000006867"/>
    </source>
</evidence>
<reference evidence="3 4" key="1">
    <citation type="journal article" date="2011" name="Front. Microbiol.">
        <title>Genomic signatures of strain selection and enhancement in Bacillus atrophaeus var. globigii, a historical biowarfare simulant.</title>
        <authorList>
            <person name="Gibbons H.S."/>
            <person name="Broomall S.M."/>
            <person name="McNew L.A."/>
            <person name="Daligault H."/>
            <person name="Chapman C."/>
            <person name="Bruce D."/>
            <person name="Karavis M."/>
            <person name="Krepps M."/>
            <person name="McGregor P.A."/>
            <person name="Hong C."/>
            <person name="Park K.H."/>
            <person name="Akmal A."/>
            <person name="Feldman A."/>
            <person name="Lin J.S."/>
            <person name="Chang W.E."/>
            <person name="Higgs B.W."/>
            <person name="Demirev P."/>
            <person name="Lindquist J."/>
            <person name="Liem A."/>
            <person name="Fochler E."/>
            <person name="Read T.D."/>
            <person name="Tapia R."/>
            <person name="Johnson S."/>
            <person name="Bishop-Lilly K.A."/>
            <person name="Detter C."/>
            <person name="Han C."/>
            <person name="Sozhamannan S."/>
            <person name="Rosenzweig C.N."/>
            <person name="Skowronski E.W."/>
        </authorList>
    </citation>
    <scope>NUCLEOTIDE SEQUENCE [LARGE SCALE GENOMIC DNA]</scope>
    <source>
        <strain evidence="3 4">1942</strain>
    </source>
</reference>
<dbReference type="Pfam" id="PF01740">
    <property type="entry name" value="STAS"/>
    <property type="match status" value="1"/>
</dbReference>
<organism evidence="3 4">
    <name type="scientific">Bacillus atrophaeus (strain 1942)</name>
    <dbReference type="NCBI Taxonomy" id="720555"/>
    <lineage>
        <taxon>Bacteria</taxon>
        <taxon>Bacillati</taxon>
        <taxon>Bacillota</taxon>
        <taxon>Bacilli</taxon>
        <taxon>Bacillales</taxon>
        <taxon>Bacillaceae</taxon>
        <taxon>Bacillus</taxon>
    </lineage>
</organism>
<dbReference type="Proteomes" id="UP000006867">
    <property type="component" value="Chromosome"/>
</dbReference>
<dbReference type="Gene3D" id="3.30.750.24">
    <property type="entry name" value="STAS domain"/>
    <property type="match status" value="1"/>
</dbReference>